<dbReference type="SMART" id="SM01038">
    <property type="entry name" value="Bgal_small_N"/>
    <property type="match status" value="1"/>
</dbReference>
<evidence type="ECO:0000313" key="10">
    <source>
        <dbReference type="Proteomes" id="UP000738349"/>
    </source>
</evidence>
<gene>
    <name evidence="9" type="ORF">EDB81DRAFT_719422</name>
</gene>
<dbReference type="OrthoDB" id="408320at2759"/>
<comment type="catalytic activity">
    <reaction evidence="1">
        <text>Hydrolysis of terminal non-reducing beta-D-galactose residues in beta-D-galactosides.</text>
        <dbReference type="EC" id="3.2.1.23"/>
    </reaction>
</comment>
<dbReference type="GO" id="GO:0004565">
    <property type="term" value="F:beta-galactosidase activity"/>
    <property type="evidence" value="ECO:0007669"/>
    <property type="project" value="UniProtKB-EC"/>
</dbReference>
<dbReference type="InterPro" id="IPR017853">
    <property type="entry name" value="GH"/>
</dbReference>
<dbReference type="Pfam" id="PF00703">
    <property type="entry name" value="Glyco_hydro_2"/>
    <property type="match status" value="1"/>
</dbReference>
<evidence type="ECO:0000256" key="5">
    <source>
        <dbReference type="ARBA" id="ARBA00023295"/>
    </source>
</evidence>
<evidence type="ECO:0000256" key="2">
    <source>
        <dbReference type="ARBA" id="ARBA00007401"/>
    </source>
</evidence>
<comment type="similarity">
    <text evidence="2">Belongs to the glycosyl hydrolase 2 family.</text>
</comment>
<comment type="caution">
    <text evidence="9">The sequence shown here is derived from an EMBL/GenBank/DDBJ whole genome shotgun (WGS) entry which is preliminary data.</text>
</comment>
<dbReference type="GO" id="GO:0005990">
    <property type="term" value="P:lactose catabolic process"/>
    <property type="evidence" value="ECO:0007669"/>
    <property type="project" value="TreeGrafter"/>
</dbReference>
<dbReference type="InterPro" id="IPR006103">
    <property type="entry name" value="Glyco_hydro_2_cat"/>
</dbReference>
<accession>A0A9P9F5R1</accession>
<keyword evidence="4 9" id="KW-0378">Hydrolase</keyword>
<evidence type="ECO:0000256" key="1">
    <source>
        <dbReference type="ARBA" id="ARBA00001412"/>
    </source>
</evidence>
<dbReference type="PROSITE" id="PS00608">
    <property type="entry name" value="GLYCOSYL_HYDROL_F2_2"/>
    <property type="match status" value="1"/>
</dbReference>
<dbReference type="InterPro" id="IPR006104">
    <property type="entry name" value="Glyco_hydro_2_N"/>
</dbReference>
<name>A0A9P9F5R1_9HYPO</name>
<evidence type="ECO:0000256" key="7">
    <source>
        <dbReference type="SAM" id="MobiDB-lite"/>
    </source>
</evidence>
<dbReference type="SUPFAM" id="SSF74650">
    <property type="entry name" value="Galactose mutarotase-like"/>
    <property type="match status" value="1"/>
</dbReference>
<dbReference type="InterPro" id="IPR023232">
    <property type="entry name" value="Glyco_hydro_2_AS"/>
</dbReference>
<dbReference type="SUPFAM" id="SSF51445">
    <property type="entry name" value="(Trans)glycosidases"/>
    <property type="match status" value="1"/>
</dbReference>
<dbReference type="InterPro" id="IPR006101">
    <property type="entry name" value="Glyco_hydro_2"/>
</dbReference>
<dbReference type="SUPFAM" id="SSF49303">
    <property type="entry name" value="beta-Galactosidase/glucuronidase domain"/>
    <property type="match status" value="2"/>
</dbReference>
<dbReference type="InterPro" id="IPR006102">
    <property type="entry name" value="Ig-like_GH2"/>
</dbReference>
<feature type="compositionally biased region" description="Low complexity" evidence="7">
    <location>
        <begin position="738"/>
        <end position="749"/>
    </location>
</feature>
<dbReference type="InterPro" id="IPR004199">
    <property type="entry name" value="B-gal_small/dom_5"/>
</dbReference>
<dbReference type="SUPFAM" id="SSF49785">
    <property type="entry name" value="Galactose-binding domain-like"/>
    <property type="match status" value="1"/>
</dbReference>
<dbReference type="PANTHER" id="PTHR46323">
    <property type="entry name" value="BETA-GALACTOSIDASE"/>
    <property type="match status" value="1"/>
</dbReference>
<keyword evidence="5" id="KW-0326">Glycosidase</keyword>
<organism evidence="9 10">
    <name type="scientific">Dactylonectria macrodidyma</name>
    <dbReference type="NCBI Taxonomy" id="307937"/>
    <lineage>
        <taxon>Eukaryota</taxon>
        <taxon>Fungi</taxon>
        <taxon>Dikarya</taxon>
        <taxon>Ascomycota</taxon>
        <taxon>Pezizomycotina</taxon>
        <taxon>Sordariomycetes</taxon>
        <taxon>Hypocreomycetidae</taxon>
        <taxon>Hypocreales</taxon>
        <taxon>Nectriaceae</taxon>
        <taxon>Dactylonectria</taxon>
    </lineage>
</organism>
<dbReference type="EC" id="3.2.1.23" evidence="3"/>
<dbReference type="InterPro" id="IPR008979">
    <property type="entry name" value="Galactose-bd-like_sf"/>
</dbReference>
<dbReference type="FunFam" id="3.20.20.80:FF:000018">
    <property type="entry name" value="Beta-galactosidase"/>
    <property type="match status" value="1"/>
</dbReference>
<dbReference type="Pfam" id="PF02836">
    <property type="entry name" value="Glyco_hydro_2_C"/>
    <property type="match status" value="1"/>
</dbReference>
<evidence type="ECO:0000256" key="3">
    <source>
        <dbReference type="ARBA" id="ARBA00012756"/>
    </source>
</evidence>
<dbReference type="EMBL" id="JAGMUV010000006">
    <property type="protein sequence ID" value="KAH7153439.1"/>
    <property type="molecule type" value="Genomic_DNA"/>
</dbReference>
<dbReference type="InterPro" id="IPR014718">
    <property type="entry name" value="GH-type_carb-bd"/>
</dbReference>
<dbReference type="GO" id="GO:0030246">
    <property type="term" value="F:carbohydrate binding"/>
    <property type="evidence" value="ECO:0007669"/>
    <property type="project" value="InterPro"/>
</dbReference>
<dbReference type="AlphaFoldDB" id="A0A9P9F5R1"/>
<dbReference type="InterPro" id="IPR013783">
    <property type="entry name" value="Ig-like_fold"/>
</dbReference>
<evidence type="ECO:0000256" key="4">
    <source>
        <dbReference type="ARBA" id="ARBA00022801"/>
    </source>
</evidence>
<proteinExistence type="inferred from homology"/>
<dbReference type="InterPro" id="IPR036156">
    <property type="entry name" value="Beta-gal/glucu_dom_sf"/>
</dbReference>
<dbReference type="Gene3D" id="2.60.120.260">
    <property type="entry name" value="Galactose-binding domain-like"/>
    <property type="match status" value="1"/>
</dbReference>
<dbReference type="PANTHER" id="PTHR46323:SF2">
    <property type="entry name" value="BETA-GALACTOSIDASE"/>
    <property type="match status" value="1"/>
</dbReference>
<feature type="domain" description="Beta galactosidase small chain/" evidence="8">
    <location>
        <begin position="745"/>
        <end position="1022"/>
    </location>
</feature>
<protein>
    <recommendedName>
        <fullName evidence="3">beta-galactosidase</fullName>
        <ecNumber evidence="3">3.2.1.23</ecNumber>
    </recommendedName>
    <alternativeName>
        <fullName evidence="6">Lactase</fullName>
    </alternativeName>
</protein>
<sequence length="1022" mass="115765">MAAQAHVYPPKVPDWQNLEVIHRNTLTPRPHFFVYDDEASALTRDSNRARVKCLSGSWKFHFSKTPLEGPSDFFREGYDATAFDDVQVPGMWQLQGFGKGPHYSNVEYPWPVDPPNVPQEDNECGRYITKFDVPKAFAENSQLRLRFEGVDSAFTLWVNGKEVGYAQGSRNPSEWDITEFVNVDAENTLAVEVYQWCNGSYIEDQDQWWMSGIFRDVFLHSFPKVHPVDFQVETTFDQDYQDATLKIKVEMSADSPVEIRLLDAGKEIAKVSKDFKANKPDVFEIPVESPNKWTAETPYLYELVIDFGSTIAQRIGFKQTSLVDGIFHVNGKPIKLRGANRHEHHPDSGRTVPLEFLKHDLLLMKSHNLNAVRMSHQINDFRLYDLADELGLWILDEADLECHGFELAGFSDKRSDWASFISDNPEWEASYIDRAVQMVQRDKNHACVFMWSLGNEAFYGRNHQAMYDAIREIDTTRLIHYEGDQDAVTSDVYSRMYPPVDNVIEMALGVCEERKKPLVLCEFIHAMGNGPGAIKEYVDVFYKYPRLMGGFIWEWCNHGLRTKTKDGEEFMAYGGDFGEIPNDYNFIMDGCVFSDHSPTPGLIEYAKAIEPVQTLARDGNNVTIINRYDFISLDHLVCSWEIVGDGIKIPGGDVTIPADIQPHTEATLIIDGLDAAIPKDLDVEAYLKISFRTKEATAWASANHQVAFGEIQLTKPTALATLLASEKPASSPKVEQPSPSTLSITSESGSSTWGFDLARGRLDSWKRAGKEQLSQPLEIDFYRALTDNDREIHAKDWLAKRVHQLKHYTREVKWQQTDAGVQVEVKARVAPPVLVWGVNVTWIFTISGETMKLKIKGTPQGPNLPNFFPRLGVTIGLADVGEVSWFGRGPGESYSDKKFSQTFGNWSSNVDDLFVDYEFPQDGGNRTDTRWVQFNSSGADAQRVLRARFGNLEGASFSAMHYTGKDLDECTHPYELHKRKREDTVVRLDWKHHGLGTGSCGPPTLAKYALKVEEFEVEVLLD</sequence>
<feature type="region of interest" description="Disordered" evidence="7">
    <location>
        <begin position="726"/>
        <end position="749"/>
    </location>
</feature>
<dbReference type="InterPro" id="IPR032312">
    <property type="entry name" value="LacZ_4"/>
</dbReference>
<dbReference type="Gene3D" id="2.60.40.10">
    <property type="entry name" value="Immunoglobulins"/>
    <property type="match status" value="2"/>
</dbReference>
<evidence type="ECO:0000259" key="8">
    <source>
        <dbReference type="SMART" id="SM01038"/>
    </source>
</evidence>
<dbReference type="Pfam" id="PF02837">
    <property type="entry name" value="Glyco_hydro_2_N"/>
    <property type="match status" value="1"/>
</dbReference>
<dbReference type="PRINTS" id="PR00132">
    <property type="entry name" value="GLHYDRLASE2"/>
</dbReference>
<dbReference type="Proteomes" id="UP000738349">
    <property type="component" value="Unassembled WGS sequence"/>
</dbReference>
<dbReference type="Gene3D" id="3.20.20.80">
    <property type="entry name" value="Glycosidases"/>
    <property type="match status" value="1"/>
</dbReference>
<dbReference type="InterPro" id="IPR050347">
    <property type="entry name" value="Bact_Beta-galactosidase"/>
</dbReference>
<dbReference type="InterPro" id="IPR011013">
    <property type="entry name" value="Gal_mutarotase_sf_dom"/>
</dbReference>
<keyword evidence="10" id="KW-1185">Reference proteome</keyword>
<dbReference type="GO" id="GO:0009341">
    <property type="term" value="C:beta-galactosidase complex"/>
    <property type="evidence" value="ECO:0007669"/>
    <property type="project" value="InterPro"/>
</dbReference>
<evidence type="ECO:0000256" key="6">
    <source>
        <dbReference type="ARBA" id="ARBA00032230"/>
    </source>
</evidence>
<dbReference type="Pfam" id="PF16353">
    <property type="entry name" value="LacZ_4"/>
    <property type="match status" value="1"/>
</dbReference>
<evidence type="ECO:0000313" key="9">
    <source>
        <dbReference type="EMBL" id="KAH7153439.1"/>
    </source>
</evidence>
<dbReference type="Gene3D" id="2.70.98.10">
    <property type="match status" value="1"/>
</dbReference>
<dbReference type="Pfam" id="PF02929">
    <property type="entry name" value="Bgal_small_N"/>
    <property type="match status" value="1"/>
</dbReference>
<reference evidence="9" key="1">
    <citation type="journal article" date="2021" name="Nat. Commun.">
        <title>Genetic determinants of endophytism in the Arabidopsis root mycobiome.</title>
        <authorList>
            <person name="Mesny F."/>
            <person name="Miyauchi S."/>
            <person name="Thiergart T."/>
            <person name="Pickel B."/>
            <person name="Atanasova L."/>
            <person name="Karlsson M."/>
            <person name="Huettel B."/>
            <person name="Barry K.W."/>
            <person name="Haridas S."/>
            <person name="Chen C."/>
            <person name="Bauer D."/>
            <person name="Andreopoulos W."/>
            <person name="Pangilinan J."/>
            <person name="LaButti K."/>
            <person name="Riley R."/>
            <person name="Lipzen A."/>
            <person name="Clum A."/>
            <person name="Drula E."/>
            <person name="Henrissat B."/>
            <person name="Kohler A."/>
            <person name="Grigoriev I.V."/>
            <person name="Martin F.M."/>
            <person name="Hacquard S."/>
        </authorList>
    </citation>
    <scope>NUCLEOTIDE SEQUENCE</scope>
    <source>
        <strain evidence="9">MPI-CAGE-AT-0147</strain>
    </source>
</reference>